<dbReference type="Pfam" id="PF13440">
    <property type="entry name" value="Polysacc_synt_3"/>
    <property type="match status" value="1"/>
</dbReference>
<name>A0A0N7LRL0_9RHOB</name>
<evidence type="ECO:0000256" key="7">
    <source>
        <dbReference type="SAM" id="Phobius"/>
    </source>
</evidence>
<dbReference type="EMBL" id="CYPW01000006">
    <property type="protein sequence ID" value="CUH51116.1"/>
    <property type="molecule type" value="Genomic_DNA"/>
</dbReference>
<comment type="similarity">
    <text evidence="2">Belongs to the polysaccharide synthase family.</text>
</comment>
<dbReference type="RefSeq" id="WP_058238477.1">
    <property type="nucleotide sequence ID" value="NZ_CYPW01000006.1"/>
</dbReference>
<evidence type="ECO:0000256" key="3">
    <source>
        <dbReference type="ARBA" id="ARBA00022475"/>
    </source>
</evidence>
<feature type="transmembrane region" description="Helical" evidence="7">
    <location>
        <begin position="425"/>
        <end position="443"/>
    </location>
</feature>
<keyword evidence="5 7" id="KW-1133">Transmembrane helix</keyword>
<proteinExistence type="inferred from homology"/>
<dbReference type="InterPro" id="IPR050833">
    <property type="entry name" value="Poly_Biosynth_Transport"/>
</dbReference>
<accession>A0A0N7LRL0</accession>
<protein>
    <submittedName>
        <fullName evidence="8">Lipopolysaccharide biosynthesis protein WzxC</fullName>
    </submittedName>
</protein>
<feature type="transmembrane region" description="Helical" evidence="7">
    <location>
        <begin position="122"/>
        <end position="139"/>
    </location>
</feature>
<keyword evidence="9" id="KW-1185">Reference proteome</keyword>
<evidence type="ECO:0000313" key="9">
    <source>
        <dbReference type="Proteomes" id="UP000054823"/>
    </source>
</evidence>
<feature type="transmembrane region" description="Helical" evidence="7">
    <location>
        <begin position="302"/>
        <end position="327"/>
    </location>
</feature>
<reference evidence="8 9" key="1">
    <citation type="submission" date="2015-09" db="EMBL/GenBank/DDBJ databases">
        <authorList>
            <consortium name="Swine Surveillance"/>
        </authorList>
    </citation>
    <scope>NUCLEOTIDE SEQUENCE [LARGE SCALE GENOMIC DNA]</scope>
    <source>
        <strain evidence="8 9">CECT 7688</strain>
    </source>
</reference>
<gene>
    <name evidence="8" type="primary">wzxC</name>
    <name evidence="8" type="ORF">SHM7688_00549</name>
</gene>
<feature type="transmembrane region" description="Helical" evidence="7">
    <location>
        <begin position="391"/>
        <end position="413"/>
    </location>
</feature>
<feature type="transmembrane region" description="Helical" evidence="7">
    <location>
        <begin position="258"/>
        <end position="278"/>
    </location>
</feature>
<evidence type="ECO:0000256" key="2">
    <source>
        <dbReference type="ARBA" id="ARBA00007430"/>
    </source>
</evidence>
<keyword evidence="6 7" id="KW-0472">Membrane</keyword>
<feature type="transmembrane region" description="Helical" evidence="7">
    <location>
        <begin position="151"/>
        <end position="175"/>
    </location>
</feature>
<evidence type="ECO:0000313" key="8">
    <source>
        <dbReference type="EMBL" id="CUH51116.1"/>
    </source>
</evidence>
<evidence type="ECO:0000256" key="4">
    <source>
        <dbReference type="ARBA" id="ARBA00022692"/>
    </source>
</evidence>
<dbReference type="PANTHER" id="PTHR30250:SF10">
    <property type="entry name" value="LIPOPOLYSACCHARIDE BIOSYNTHESIS PROTEIN WZXC"/>
    <property type="match status" value="1"/>
</dbReference>
<feature type="transmembrane region" description="Helical" evidence="7">
    <location>
        <begin position="41"/>
        <end position="61"/>
    </location>
</feature>
<feature type="transmembrane region" description="Helical" evidence="7">
    <location>
        <begin position="333"/>
        <end position="354"/>
    </location>
</feature>
<evidence type="ECO:0000256" key="6">
    <source>
        <dbReference type="ARBA" id="ARBA00023136"/>
    </source>
</evidence>
<dbReference type="AlphaFoldDB" id="A0A0N7LRL0"/>
<keyword evidence="4 7" id="KW-0812">Transmembrane</keyword>
<dbReference type="GO" id="GO:0005886">
    <property type="term" value="C:plasma membrane"/>
    <property type="evidence" value="ECO:0007669"/>
    <property type="project" value="UniProtKB-SubCell"/>
</dbReference>
<dbReference type="PANTHER" id="PTHR30250">
    <property type="entry name" value="PST FAMILY PREDICTED COLANIC ACID TRANSPORTER"/>
    <property type="match status" value="1"/>
</dbReference>
<dbReference type="Proteomes" id="UP000054823">
    <property type="component" value="Unassembled WGS sequence"/>
</dbReference>
<comment type="subcellular location">
    <subcellularLocation>
        <location evidence="1">Cell membrane</location>
        <topology evidence="1">Multi-pass membrane protein</topology>
    </subcellularLocation>
</comment>
<evidence type="ECO:0000256" key="1">
    <source>
        <dbReference type="ARBA" id="ARBA00004651"/>
    </source>
</evidence>
<feature type="transmembrane region" description="Helical" evidence="7">
    <location>
        <begin position="366"/>
        <end position="385"/>
    </location>
</feature>
<keyword evidence="3" id="KW-1003">Cell membrane</keyword>
<sequence length="455" mass="49165">MSRLRQVRSGNSLAARALRSGGLTILGYGGSQALRLASNLILTRLLFPEAFGLMSLVWVFLQGLNNLSDMGVSQSILQSKRGEEQDFLNTAWTIQVIRGALLMVLTCALAAPAAAFYDAPDLAQILPVVGVTLLVMGLFPTKHDLANRHLALGWVTMIDLIAQSIGLFVGVLVAWTTGSVWALVANAVTAVMLQLLLYQLFLPGASNRLRWEGTAARELIHFGKWIFLSTAAGFLLSQGDKIVLGKHLSLGALGVYNIGYFLASFPLLLGGMMVRRLLIPIYREKPPGESEAHRAALHKMRLLLSAGLFVLLSGTALLGVWLVEILYDPRYALAGGVVVLLALMQIPQMVAITYDQAALAAGDSRGFFILTTIRAALMMGGLIWGAMQFGLIGALVGQGIAMGLAYPAVVWLARRHAAWDARHDAIFWLAGLMLAGLAFWLHFDAIERLSALNLP</sequence>
<evidence type="ECO:0000256" key="5">
    <source>
        <dbReference type="ARBA" id="ARBA00022989"/>
    </source>
</evidence>
<feature type="transmembrane region" description="Helical" evidence="7">
    <location>
        <begin position="96"/>
        <end position="116"/>
    </location>
</feature>
<organism evidence="8 9">
    <name type="scientific">Shimia marina</name>
    <dbReference type="NCBI Taxonomy" id="321267"/>
    <lineage>
        <taxon>Bacteria</taxon>
        <taxon>Pseudomonadati</taxon>
        <taxon>Pseudomonadota</taxon>
        <taxon>Alphaproteobacteria</taxon>
        <taxon>Rhodobacterales</taxon>
        <taxon>Roseobacteraceae</taxon>
    </lineage>
</organism>
<dbReference type="OrthoDB" id="7605542at2"/>
<feature type="transmembrane region" description="Helical" evidence="7">
    <location>
        <begin position="181"/>
        <end position="201"/>
    </location>
</feature>
<dbReference type="STRING" id="321267.SHM7688_00549"/>